<gene>
    <name evidence="1" type="ORF">SLAVMIC_00519</name>
</gene>
<name>A0A8D9C921_9VIRU</name>
<protein>
    <submittedName>
        <fullName evidence="1">Uncharacterized protein</fullName>
    </submittedName>
</protein>
<organism evidence="1">
    <name type="scientific">uncultured marine phage</name>
    <dbReference type="NCBI Taxonomy" id="707152"/>
    <lineage>
        <taxon>Viruses</taxon>
        <taxon>environmental samples</taxon>
    </lineage>
</organism>
<proteinExistence type="predicted"/>
<evidence type="ECO:0000313" key="1">
    <source>
        <dbReference type="EMBL" id="CAG7580679.1"/>
    </source>
</evidence>
<sequence>MNFIKEIKLFLKGFNDRTRIGFYPSHILFGKYKKARKLWKQIDYLDKRYDEEFVQGKNVDEFRITNFATWSGYDSKFLSYLFSDRMYLNDKGEDELYKELERRRDERYEYLKDVIDVSYLPKQIREERLSKILDK</sequence>
<dbReference type="EMBL" id="OU342829">
    <property type="protein sequence ID" value="CAG7580679.1"/>
    <property type="molecule type" value="Genomic_DNA"/>
</dbReference>
<accession>A0A8D9C921</accession>
<reference evidence="1" key="1">
    <citation type="submission" date="2021-06" db="EMBL/GenBank/DDBJ databases">
        <authorList>
            <person name="Gannon L."/>
            <person name="Redgwell R T."/>
            <person name="Michniewski S."/>
            <person name="Harrison D C."/>
            <person name="Millard A."/>
        </authorList>
    </citation>
    <scope>NUCLEOTIDE SEQUENCE</scope>
</reference>